<evidence type="ECO:0000256" key="3">
    <source>
        <dbReference type="PROSITE-ProRule" id="PRU00169"/>
    </source>
</evidence>
<dbReference type="GO" id="GO:0000160">
    <property type="term" value="P:phosphorelay signal transduction system"/>
    <property type="evidence" value="ECO:0007669"/>
    <property type="project" value="InterPro"/>
</dbReference>
<feature type="domain" description="GGDEF" evidence="5">
    <location>
        <begin position="319"/>
        <end position="454"/>
    </location>
</feature>
<gene>
    <name evidence="6" type="ORF">SAMN05421828_10983</name>
</gene>
<dbReference type="InterPro" id="IPR050469">
    <property type="entry name" value="Diguanylate_Cyclase"/>
</dbReference>
<keyword evidence="3" id="KW-0597">Phosphoprotein</keyword>
<dbReference type="EC" id="2.7.7.65" evidence="1"/>
<name>A0A8G2CKK0_ACIRU</name>
<dbReference type="FunFam" id="3.30.70.270:FF:000001">
    <property type="entry name" value="Diguanylate cyclase domain protein"/>
    <property type="match status" value="1"/>
</dbReference>
<dbReference type="Pfam" id="PF00072">
    <property type="entry name" value="Response_reg"/>
    <property type="match status" value="2"/>
</dbReference>
<feature type="modified residue" description="4-aspartylphosphate" evidence="3">
    <location>
        <position position="53"/>
    </location>
</feature>
<dbReference type="NCBIfam" id="TIGR00254">
    <property type="entry name" value="GGDEF"/>
    <property type="match status" value="1"/>
</dbReference>
<dbReference type="InterPro" id="IPR029787">
    <property type="entry name" value="Nucleotide_cyclase"/>
</dbReference>
<accession>A0A8G2CKK0</accession>
<dbReference type="PANTHER" id="PTHR45138:SF9">
    <property type="entry name" value="DIGUANYLATE CYCLASE DGCM-RELATED"/>
    <property type="match status" value="1"/>
</dbReference>
<dbReference type="InterPro" id="IPR001789">
    <property type="entry name" value="Sig_transdc_resp-reg_receiver"/>
</dbReference>
<sequence>MTARVLVVDDIAPNARLLEARLLQEYYDVKTVTDSRETVEVAHVWQPDVILLDVLMPTMSGYEVCNALREGAATAHIPIVMITGLEKPAERAKGLRSGADEFLTKPVDYDLLLARLRGILRLKRLMDEWRVRGAAATALGLRVAQPSDVQNGQARVLIADDLAARTATIEACLHGAGLGVSVASDEAALLAQTTTGQFDLILISLSLLDGDPLRLVARCRARAETRETPLLLIAEPDERDLMIAALDLGANDCLVLPLDPDELLLRVNNQIQRKFYEDTLRDDVGSALRLAVIDPLTQLYNRRYLNSHLERLCEDTAVGGFGLFMIDLDHFKAINDHNGHAVGDKALQGVADILRQNLRPSDLIVRYGGEEFVVVIGGLSDEAAALVIAEKIRLTIAEMVVDRTIRVTASIGLTIADAAALHLSDAADNLLGRADLALYEAKRAGRNCVVAFGQVPGRVVSLQNGVRS</sequence>
<dbReference type="GO" id="GO:0005886">
    <property type="term" value="C:plasma membrane"/>
    <property type="evidence" value="ECO:0007669"/>
    <property type="project" value="TreeGrafter"/>
</dbReference>
<keyword evidence="7" id="KW-1185">Reference proteome</keyword>
<evidence type="ECO:0000259" key="5">
    <source>
        <dbReference type="PROSITE" id="PS50887"/>
    </source>
</evidence>
<dbReference type="Pfam" id="PF00990">
    <property type="entry name" value="GGDEF"/>
    <property type="match status" value="1"/>
</dbReference>
<dbReference type="GO" id="GO:0052621">
    <property type="term" value="F:diguanylate cyclase activity"/>
    <property type="evidence" value="ECO:0007669"/>
    <property type="project" value="UniProtKB-EC"/>
</dbReference>
<dbReference type="SMART" id="SM00267">
    <property type="entry name" value="GGDEF"/>
    <property type="match status" value="1"/>
</dbReference>
<reference evidence="6 7" key="1">
    <citation type="submission" date="2017-01" db="EMBL/GenBank/DDBJ databases">
        <authorList>
            <person name="Varghese N."/>
            <person name="Submissions S."/>
        </authorList>
    </citation>
    <scope>NUCLEOTIDE SEQUENCE [LARGE SCALE GENOMIC DNA]</scope>
    <source>
        <strain evidence="6 7">ATCC 35905</strain>
    </source>
</reference>
<evidence type="ECO:0000313" key="6">
    <source>
        <dbReference type="EMBL" id="SIQ78392.1"/>
    </source>
</evidence>
<evidence type="ECO:0000313" key="7">
    <source>
        <dbReference type="Proteomes" id="UP000186308"/>
    </source>
</evidence>
<dbReference type="EMBL" id="FTNE01000009">
    <property type="protein sequence ID" value="SIQ78392.1"/>
    <property type="molecule type" value="Genomic_DNA"/>
</dbReference>
<comment type="catalytic activity">
    <reaction evidence="2">
        <text>2 GTP = 3',3'-c-di-GMP + 2 diphosphate</text>
        <dbReference type="Rhea" id="RHEA:24898"/>
        <dbReference type="ChEBI" id="CHEBI:33019"/>
        <dbReference type="ChEBI" id="CHEBI:37565"/>
        <dbReference type="ChEBI" id="CHEBI:58805"/>
        <dbReference type="EC" id="2.7.7.65"/>
    </reaction>
</comment>
<dbReference type="InterPro" id="IPR043128">
    <property type="entry name" value="Rev_trsase/Diguanyl_cyclase"/>
</dbReference>
<dbReference type="GO" id="GO:0043709">
    <property type="term" value="P:cell adhesion involved in single-species biofilm formation"/>
    <property type="evidence" value="ECO:0007669"/>
    <property type="project" value="TreeGrafter"/>
</dbReference>
<feature type="domain" description="Response regulatory" evidence="4">
    <location>
        <begin position="4"/>
        <end position="120"/>
    </location>
</feature>
<dbReference type="InterPro" id="IPR011006">
    <property type="entry name" value="CheY-like_superfamily"/>
</dbReference>
<comment type="caution">
    <text evidence="3">Lacks conserved residue(s) required for the propagation of feature annotation.</text>
</comment>
<proteinExistence type="predicted"/>
<dbReference type="Proteomes" id="UP000186308">
    <property type="component" value="Unassembled WGS sequence"/>
</dbReference>
<dbReference type="SUPFAM" id="SSF55073">
    <property type="entry name" value="Nucleotide cyclase"/>
    <property type="match status" value="1"/>
</dbReference>
<comment type="caution">
    <text evidence="6">The sequence shown here is derived from an EMBL/GenBank/DDBJ whole genome shotgun (WGS) entry which is preliminary data.</text>
</comment>
<dbReference type="SMART" id="SM00448">
    <property type="entry name" value="REC"/>
    <property type="match status" value="2"/>
</dbReference>
<dbReference type="GO" id="GO:1902201">
    <property type="term" value="P:negative regulation of bacterial-type flagellum-dependent cell motility"/>
    <property type="evidence" value="ECO:0007669"/>
    <property type="project" value="TreeGrafter"/>
</dbReference>
<dbReference type="PANTHER" id="PTHR45138">
    <property type="entry name" value="REGULATORY COMPONENTS OF SENSORY TRANSDUCTION SYSTEM"/>
    <property type="match status" value="1"/>
</dbReference>
<organism evidence="6 7">
    <name type="scientific">Acidiphilium rubrum</name>
    <dbReference type="NCBI Taxonomy" id="526"/>
    <lineage>
        <taxon>Bacteria</taxon>
        <taxon>Pseudomonadati</taxon>
        <taxon>Pseudomonadota</taxon>
        <taxon>Alphaproteobacteria</taxon>
        <taxon>Acetobacterales</taxon>
        <taxon>Acidocellaceae</taxon>
        <taxon>Acidiphilium</taxon>
    </lineage>
</organism>
<evidence type="ECO:0000259" key="4">
    <source>
        <dbReference type="PROSITE" id="PS50110"/>
    </source>
</evidence>
<dbReference type="OrthoDB" id="9812260at2"/>
<dbReference type="AlphaFoldDB" id="A0A8G2CKK0"/>
<dbReference type="CDD" id="cd01949">
    <property type="entry name" value="GGDEF"/>
    <property type="match status" value="1"/>
</dbReference>
<dbReference type="PROSITE" id="PS50887">
    <property type="entry name" value="GGDEF"/>
    <property type="match status" value="1"/>
</dbReference>
<evidence type="ECO:0000256" key="2">
    <source>
        <dbReference type="ARBA" id="ARBA00034247"/>
    </source>
</evidence>
<dbReference type="InterPro" id="IPR000160">
    <property type="entry name" value="GGDEF_dom"/>
</dbReference>
<dbReference type="Gene3D" id="3.30.70.270">
    <property type="match status" value="1"/>
</dbReference>
<feature type="domain" description="Response regulatory" evidence="4">
    <location>
        <begin position="155"/>
        <end position="271"/>
    </location>
</feature>
<protein>
    <recommendedName>
        <fullName evidence="1">diguanylate cyclase</fullName>
        <ecNumber evidence="1">2.7.7.65</ecNumber>
    </recommendedName>
</protein>
<dbReference type="SUPFAM" id="SSF52172">
    <property type="entry name" value="CheY-like"/>
    <property type="match status" value="2"/>
</dbReference>
<dbReference type="RefSeq" id="WP_029311098.1">
    <property type="nucleotide sequence ID" value="NZ_FTNE01000009.1"/>
</dbReference>
<evidence type="ECO:0000256" key="1">
    <source>
        <dbReference type="ARBA" id="ARBA00012528"/>
    </source>
</evidence>
<dbReference type="Gene3D" id="3.40.50.2300">
    <property type="match status" value="2"/>
</dbReference>
<dbReference type="PROSITE" id="PS50110">
    <property type="entry name" value="RESPONSE_REGULATORY"/>
    <property type="match status" value="2"/>
</dbReference>